<feature type="compositionally biased region" description="Basic and acidic residues" evidence="1">
    <location>
        <begin position="54"/>
        <end position="70"/>
    </location>
</feature>
<evidence type="ECO:0000313" key="3">
    <source>
        <dbReference type="Proteomes" id="UP001642720"/>
    </source>
</evidence>
<reference evidence="2 3" key="1">
    <citation type="submission" date="2018-01" db="EMBL/GenBank/DDBJ databases">
        <title>Genome characterization of the sugarcane-associated fungus Trichoderma ghanense CCMA-1212 and their application in lignocelulose bioconversion.</title>
        <authorList>
            <person name="Steindorff A.S."/>
            <person name="Mendes T.D."/>
            <person name="Vilela E.S.D."/>
            <person name="Rodrigues D.S."/>
            <person name="Formighieri E.F."/>
            <person name="Melo I.S."/>
            <person name="Favaro L.C.L."/>
        </authorList>
    </citation>
    <scope>NUCLEOTIDE SEQUENCE [LARGE SCALE GENOMIC DNA]</scope>
    <source>
        <strain evidence="2 3">CCMA-1212</strain>
    </source>
</reference>
<feature type="region of interest" description="Disordered" evidence="1">
    <location>
        <begin position="354"/>
        <end position="380"/>
    </location>
</feature>
<feature type="compositionally biased region" description="Basic and acidic residues" evidence="1">
    <location>
        <begin position="81"/>
        <end position="97"/>
    </location>
</feature>
<proteinExistence type="predicted"/>
<feature type="compositionally biased region" description="Basic and acidic residues" evidence="1">
    <location>
        <begin position="232"/>
        <end position="255"/>
    </location>
</feature>
<feature type="region of interest" description="Disordered" evidence="1">
    <location>
        <begin position="232"/>
        <end position="342"/>
    </location>
</feature>
<organism evidence="2 3">
    <name type="scientific">Trichoderma ghanense</name>
    <dbReference type="NCBI Taxonomy" id="65468"/>
    <lineage>
        <taxon>Eukaryota</taxon>
        <taxon>Fungi</taxon>
        <taxon>Dikarya</taxon>
        <taxon>Ascomycota</taxon>
        <taxon>Pezizomycotina</taxon>
        <taxon>Sordariomycetes</taxon>
        <taxon>Hypocreomycetidae</taxon>
        <taxon>Hypocreales</taxon>
        <taxon>Hypocreaceae</taxon>
        <taxon>Trichoderma</taxon>
    </lineage>
</organism>
<comment type="caution">
    <text evidence="2">The sequence shown here is derived from an EMBL/GenBank/DDBJ whole genome shotgun (WGS) entry which is preliminary data.</text>
</comment>
<dbReference type="RefSeq" id="XP_073553739.1">
    <property type="nucleotide sequence ID" value="XM_073707745.1"/>
</dbReference>
<name>A0ABY2GRF1_9HYPO</name>
<feature type="compositionally biased region" description="Basic and acidic residues" evidence="1">
    <location>
        <begin position="291"/>
        <end position="341"/>
    </location>
</feature>
<dbReference type="EMBL" id="PPTA01000031">
    <property type="protein sequence ID" value="TFA97537.1"/>
    <property type="molecule type" value="Genomic_DNA"/>
</dbReference>
<feature type="region of interest" description="Disordered" evidence="1">
    <location>
        <begin position="1"/>
        <end position="159"/>
    </location>
</feature>
<dbReference type="GeneID" id="300582195"/>
<feature type="compositionally biased region" description="Acidic residues" evidence="1">
    <location>
        <begin position="140"/>
        <end position="149"/>
    </location>
</feature>
<dbReference type="Proteomes" id="UP001642720">
    <property type="component" value="Unassembled WGS sequence"/>
</dbReference>
<feature type="compositionally biased region" description="Basic and acidic residues" evidence="1">
    <location>
        <begin position="14"/>
        <end position="24"/>
    </location>
</feature>
<accession>A0ABY2GRF1</accession>
<keyword evidence="3" id="KW-1185">Reference proteome</keyword>
<feature type="compositionally biased region" description="Basic and acidic residues" evidence="1">
    <location>
        <begin position="31"/>
        <end position="42"/>
    </location>
</feature>
<feature type="compositionally biased region" description="Basic and acidic residues" evidence="1">
    <location>
        <begin position="263"/>
        <end position="283"/>
    </location>
</feature>
<evidence type="ECO:0000313" key="2">
    <source>
        <dbReference type="EMBL" id="TFA97537.1"/>
    </source>
</evidence>
<feature type="compositionally biased region" description="Basic and acidic residues" evidence="1">
    <location>
        <begin position="356"/>
        <end position="373"/>
    </location>
</feature>
<sequence>MLYAVGLVVIPDGPEQRPRNDQPQHKRQQRSKHDATRSKELDANVLARAVQNSTRDRRPDERAYPLENRHHAQPRPQPAHVRRDGRQDDGPEGHDAAGPEAVQDGKGNVAGGVCDADPVEDAGAAEGAHDDVRVQGTDSVGDEPGDDPAGDGGRVEDGEEVRRQGVALHAVQEGVALQVVRRVEEGKVVEEDGHAVEQVRSLFKRGGVPEPADREAVVLPAGLLVCCGRARADDDERKRAHGKRDEAHRAHRPPEADGGPKPLKHEGIQRRAEAAPHGGEAHCPRPAAPEVHGHDSDGRDGQAARAEAEADALREEDVPVARADAGEHEAERDEEGSRGEQRAAVACVVEGADEGADGHEAEDLDGADPRDGRGGGAAEEGGFVVGLEDAEAVEEAPGRSAIVVWPRLTRILPVDVMRWCGGERTGG</sequence>
<protein>
    <submittedName>
        <fullName evidence="2">Uncharacterized protein</fullName>
    </submittedName>
</protein>
<gene>
    <name evidence="2" type="ORF">CCMA1212_010711</name>
</gene>
<evidence type="ECO:0000256" key="1">
    <source>
        <dbReference type="SAM" id="MobiDB-lite"/>
    </source>
</evidence>